<accession>A0AAJ2BEM1</accession>
<organism evidence="2 3">
    <name type="scientific">Pseudomonas oryzihabitans</name>
    <dbReference type="NCBI Taxonomy" id="47885"/>
    <lineage>
        <taxon>Bacteria</taxon>
        <taxon>Pseudomonadati</taxon>
        <taxon>Pseudomonadota</taxon>
        <taxon>Gammaproteobacteria</taxon>
        <taxon>Pseudomonadales</taxon>
        <taxon>Pseudomonadaceae</taxon>
        <taxon>Pseudomonas</taxon>
    </lineage>
</organism>
<comment type="caution">
    <text evidence="2">The sequence shown here is derived from an EMBL/GenBank/DDBJ whole genome shotgun (WGS) entry which is preliminary data.</text>
</comment>
<evidence type="ECO:0000256" key="1">
    <source>
        <dbReference type="SAM" id="MobiDB-lite"/>
    </source>
</evidence>
<gene>
    <name evidence="2" type="ORF">QE440_000395</name>
</gene>
<dbReference type="RefSeq" id="WP_309754568.1">
    <property type="nucleotide sequence ID" value="NZ_JAVJAF010000001.1"/>
</dbReference>
<proteinExistence type="predicted"/>
<evidence type="ECO:0000313" key="2">
    <source>
        <dbReference type="EMBL" id="MDR6232654.1"/>
    </source>
</evidence>
<evidence type="ECO:0000313" key="3">
    <source>
        <dbReference type="Proteomes" id="UP001268036"/>
    </source>
</evidence>
<protein>
    <submittedName>
        <fullName evidence="2">Uncharacterized protein</fullName>
    </submittedName>
</protein>
<name>A0AAJ2BEM1_9PSED</name>
<feature type="region of interest" description="Disordered" evidence="1">
    <location>
        <begin position="91"/>
        <end position="128"/>
    </location>
</feature>
<reference evidence="2" key="1">
    <citation type="submission" date="2023-08" db="EMBL/GenBank/DDBJ databases">
        <title>Functional and genomic diversity of the sorghum phyllosphere microbiome.</title>
        <authorList>
            <person name="Shade A."/>
        </authorList>
    </citation>
    <scope>NUCLEOTIDE SEQUENCE</scope>
    <source>
        <strain evidence="2">SORGH_AS_0201</strain>
    </source>
</reference>
<dbReference type="EMBL" id="JAVJAF010000001">
    <property type="protein sequence ID" value="MDR6232654.1"/>
    <property type="molecule type" value="Genomic_DNA"/>
</dbReference>
<sequence>MTETAAPSCELIICAPLRGDAASLQRLFTQGYHTRYLSSLDEVAAALGDETGIIVFTEEALRQNMGALSGALERQPTWSDIPLVLLASDAKRSGPGQRSAAPAVARGGDQCGHPGAPPERRFPAQQRCRRLAFTPASVRDA</sequence>
<dbReference type="Proteomes" id="UP001268036">
    <property type="component" value="Unassembled WGS sequence"/>
</dbReference>
<dbReference type="AlphaFoldDB" id="A0AAJ2BEM1"/>